<dbReference type="InterPro" id="IPR011600">
    <property type="entry name" value="Pept_C14_caspase"/>
</dbReference>
<feature type="compositionally biased region" description="Basic and acidic residues" evidence="1">
    <location>
        <begin position="288"/>
        <end position="303"/>
    </location>
</feature>
<proteinExistence type="predicted"/>
<evidence type="ECO:0000313" key="3">
    <source>
        <dbReference type="EMBL" id="BBJ37792.1"/>
    </source>
</evidence>
<feature type="domain" description="Peptidase C14 caspase" evidence="2">
    <location>
        <begin position="14"/>
        <end position="236"/>
    </location>
</feature>
<dbReference type="SUPFAM" id="SSF53822">
    <property type="entry name" value="Periplasmic binding protein-like I"/>
    <property type="match status" value="1"/>
</dbReference>
<name>A0A499UCH6_9ACTN</name>
<dbReference type="GO" id="GO:0004197">
    <property type="term" value="F:cysteine-type endopeptidase activity"/>
    <property type="evidence" value="ECO:0007669"/>
    <property type="project" value="InterPro"/>
</dbReference>
<accession>A0A499UCH6</accession>
<dbReference type="SUPFAM" id="SSF52129">
    <property type="entry name" value="Caspase-like"/>
    <property type="match status" value="1"/>
</dbReference>
<dbReference type="NCBIfam" id="NF047832">
    <property type="entry name" value="caspase_w_EACC1"/>
    <property type="match status" value="1"/>
</dbReference>
<reference evidence="3 4" key="1">
    <citation type="journal article" date="2020" name="Int. J. Syst. Evol. Microbiol.">
        <title>Reclassification of Streptomyces castelarensis and Streptomyces sporoclivatus as later heterotypic synonyms of Streptomyces antimycoticus.</title>
        <authorList>
            <person name="Komaki H."/>
            <person name="Tamura T."/>
        </authorList>
    </citation>
    <scope>NUCLEOTIDE SEQUENCE [LARGE SCALE GENOMIC DNA]</scope>
    <source>
        <strain evidence="3 4">NBRC 100767</strain>
    </source>
</reference>
<dbReference type="GO" id="GO:0006508">
    <property type="term" value="P:proteolysis"/>
    <property type="evidence" value="ECO:0007669"/>
    <property type="project" value="InterPro"/>
</dbReference>
<evidence type="ECO:0000256" key="1">
    <source>
        <dbReference type="SAM" id="MobiDB-lite"/>
    </source>
</evidence>
<dbReference type="Pfam" id="PF00656">
    <property type="entry name" value="Peptidase_C14"/>
    <property type="match status" value="1"/>
</dbReference>
<dbReference type="Proteomes" id="UP000463951">
    <property type="component" value="Chromosome"/>
</dbReference>
<protein>
    <recommendedName>
        <fullName evidence="2">Peptidase C14 caspase domain-containing protein</fullName>
    </recommendedName>
</protein>
<dbReference type="Gene3D" id="3.40.50.2300">
    <property type="match status" value="1"/>
</dbReference>
<dbReference type="InterPro" id="IPR029030">
    <property type="entry name" value="Caspase-like_dom_sf"/>
</dbReference>
<evidence type="ECO:0000259" key="2">
    <source>
        <dbReference type="Pfam" id="PF00656"/>
    </source>
</evidence>
<dbReference type="InterPro" id="IPR028082">
    <property type="entry name" value="Peripla_BP_I"/>
</dbReference>
<dbReference type="EMBL" id="AP019620">
    <property type="protein sequence ID" value="BBJ37792.1"/>
    <property type="molecule type" value="Genomic_DNA"/>
</dbReference>
<dbReference type="AlphaFoldDB" id="A0A499UCH6"/>
<dbReference type="Gene3D" id="3.40.50.1460">
    <property type="match status" value="1"/>
</dbReference>
<evidence type="ECO:0000313" key="4">
    <source>
        <dbReference type="Proteomes" id="UP000463951"/>
    </source>
</evidence>
<feature type="region of interest" description="Disordered" evidence="1">
    <location>
        <begin position="288"/>
        <end position="322"/>
    </location>
</feature>
<gene>
    <name evidence="3" type="ORF">SSPO_005100</name>
</gene>
<organism evidence="3 4">
    <name type="scientific">Streptomyces antimycoticus</name>
    <dbReference type="NCBI Taxonomy" id="68175"/>
    <lineage>
        <taxon>Bacteria</taxon>
        <taxon>Bacillati</taxon>
        <taxon>Actinomycetota</taxon>
        <taxon>Actinomycetes</taxon>
        <taxon>Kitasatosporales</taxon>
        <taxon>Streptomycetaceae</taxon>
        <taxon>Streptomyces</taxon>
        <taxon>Streptomyces violaceusniger group</taxon>
    </lineage>
</organism>
<sequence length="830" mass="88557">MSPVAGLPDPAASRAVLIGVSSYQKMEPLPAVAGNLRRLRTLLTEPDLWGLSPRHCTVLSNPRSTETVLDAVHAAAAEAEDALLVYFAGHGLVSLKGDLYLALPSSHAERIYSGVSYDLLRSQLVDEATARSRVVILDCCYGGRALDGYMGSGARAAATTGSAGSVDVADSVAVEGTYVMTAAAATKQALAPPGEKYTAFTGELLQALEKGVPNGPDPLSMDAIFQHLRRELAAKDRPRPQQRARNGGTSIALVRNRWAVAEARRRAEEARRAAEDARRAAAEEVRRAAEAEARSGRATEARARSLLAAPEPTPGGGKRARWQWNAPRPLRLRRPGRVVLALSLVAGLLGGGTYLYVRDTEECATGGVAKVDSECVGVTDGRYVFTEGTYEVSRRIKNENDRVLHSGAPSVAIALMTSMTASDSEEQRRIQHKLDGALLAQQRVNGAAGKGPKVRLLLANHGREGAHWARVAAQLEDLTKVSSPLRAVIGLDADTARTNKVISRLAARGIPVVSASTAPGPAVTGDNAPTGVARVMADLDDQQRALVNTFADLDSQRSVLVSEDNPSDLYVKSLRSGFQQIVKASPFPPQTYPPSENGEQDRTREEAIADIAGEVCRQTPEIETILFAGRAESLRHFLNSLARSLSCARKDLTVISGSDAGRLTVDPRLDREGLRGPVKVRMQYATAFHPDAWQGPSAPKTGGSREALETLLHTAENRDGMSLSDDDIMDGTLVATYDAALTAVAGIQGAYREGQKLPDLAEVAANWSRLTGGRKVEGASGWICLDLSGHPYNKAVAVAQLDFVGRHPKLLTVAWPERRPPSKSCATPGA</sequence>